<organism evidence="6 7">
    <name type="scientific">Vibrio renipiscarius</name>
    <dbReference type="NCBI Taxonomy" id="1461322"/>
    <lineage>
        <taxon>Bacteria</taxon>
        <taxon>Pseudomonadati</taxon>
        <taxon>Pseudomonadota</taxon>
        <taxon>Gammaproteobacteria</taxon>
        <taxon>Vibrionales</taxon>
        <taxon>Vibrionaceae</taxon>
        <taxon>Vibrio</taxon>
    </lineage>
</organism>
<feature type="transmembrane region" description="Helical" evidence="5">
    <location>
        <begin position="232"/>
        <end position="251"/>
    </location>
</feature>
<dbReference type="GO" id="GO:0022857">
    <property type="term" value="F:transmembrane transporter activity"/>
    <property type="evidence" value="ECO:0007669"/>
    <property type="project" value="TreeGrafter"/>
</dbReference>
<gene>
    <name evidence="6" type="ORF">OJ16_00800</name>
</gene>
<evidence type="ECO:0000256" key="5">
    <source>
        <dbReference type="SAM" id="Phobius"/>
    </source>
</evidence>
<keyword evidence="2 5" id="KW-0812">Transmembrane</keyword>
<feature type="transmembrane region" description="Helical" evidence="5">
    <location>
        <begin position="482"/>
        <end position="504"/>
    </location>
</feature>
<evidence type="ECO:0000256" key="1">
    <source>
        <dbReference type="ARBA" id="ARBA00004141"/>
    </source>
</evidence>
<feature type="transmembrane region" description="Helical" evidence="5">
    <location>
        <begin position="311"/>
        <end position="330"/>
    </location>
</feature>
<name>A0A0C2JCZ8_9VIBR</name>
<feature type="transmembrane region" description="Helical" evidence="5">
    <location>
        <begin position="272"/>
        <end position="291"/>
    </location>
</feature>
<dbReference type="Proteomes" id="UP000031672">
    <property type="component" value="Unassembled WGS sequence"/>
</dbReference>
<accession>A0A0C2JCZ8</accession>
<dbReference type="RefSeq" id="WP_040986435.1">
    <property type="nucleotide sequence ID" value="NZ_JTKH01000003.1"/>
</dbReference>
<comment type="caution">
    <text evidence="6">The sequence shown here is derived from an EMBL/GenBank/DDBJ whole genome shotgun (WGS) entry which is preliminary data.</text>
</comment>
<feature type="transmembrane region" description="Helical" evidence="5">
    <location>
        <begin position="202"/>
        <end position="220"/>
    </location>
</feature>
<evidence type="ECO:0000256" key="3">
    <source>
        <dbReference type="ARBA" id="ARBA00022989"/>
    </source>
</evidence>
<feature type="transmembrane region" description="Helical" evidence="5">
    <location>
        <begin position="366"/>
        <end position="391"/>
    </location>
</feature>
<sequence length="520" mass="56780">MNARKPFPIVALCLLAVFSLTAFGLYSAMFNELGYEMAARAGLSMDELDRVKTGFTISQVWGFILIPLTLRRVGTDSILMAALGFGLCSSIALAIGVENYALFAAIWLLNGLVVSTLLVVINLYLLDKLANKWLPAVISGTLIFSTLLPMGAYPWLMAQVLESFDLSAFYVALAWLFFCSLTIGLAFPLGRISIKPQEKSSLWFYSAMLITSALVIYLLMRGSYYNWLDSDFFVNLTLIAASLTLLTVFLLMKLTRQPTASMQLHRQLKANVFMYNAFLAGFAVIASTALFNSALKMVLQYNALNSGFAQLPAFYGMLIGMALSVAVYYFRRPLSDAIVPIGVLMILISVYLFSQLPSNVGPGSLLIPMLLRGFGVGLLNVSVTIAVLLYFHRDERIEGISNFYLFRTLGGLVGGAYFSRVMQTHSAQASGEVGTTLNGASTNFAHYEQLLNQVLLTQGHLPNSSLGMSQISSVVKLQATTLGLSNALLVFILSIFALAPVLIIGKKLVAKQAIDAQRPR</sequence>
<dbReference type="PANTHER" id="PTHR23501">
    <property type="entry name" value="MAJOR FACILITATOR SUPERFAMILY"/>
    <property type="match status" value="1"/>
</dbReference>
<feature type="transmembrane region" description="Helical" evidence="5">
    <location>
        <begin position="403"/>
        <end position="422"/>
    </location>
</feature>
<keyword evidence="7" id="KW-1185">Reference proteome</keyword>
<proteinExistence type="predicted"/>
<dbReference type="STRING" id="1461322.OJ16_00800"/>
<dbReference type="GO" id="GO:0005886">
    <property type="term" value="C:plasma membrane"/>
    <property type="evidence" value="ECO:0007669"/>
    <property type="project" value="TreeGrafter"/>
</dbReference>
<dbReference type="AlphaFoldDB" id="A0A0C2JCZ8"/>
<evidence type="ECO:0000313" key="7">
    <source>
        <dbReference type="Proteomes" id="UP000031672"/>
    </source>
</evidence>
<keyword evidence="3 5" id="KW-1133">Transmembrane helix</keyword>
<feature type="transmembrane region" description="Helical" evidence="5">
    <location>
        <begin position="133"/>
        <end position="156"/>
    </location>
</feature>
<evidence type="ECO:0000256" key="4">
    <source>
        <dbReference type="ARBA" id="ARBA00023136"/>
    </source>
</evidence>
<feature type="transmembrane region" description="Helical" evidence="5">
    <location>
        <begin position="337"/>
        <end position="354"/>
    </location>
</feature>
<feature type="transmembrane region" description="Helical" evidence="5">
    <location>
        <begin position="101"/>
        <end position="126"/>
    </location>
</feature>
<dbReference type="Gene3D" id="1.20.1250.20">
    <property type="entry name" value="MFS general substrate transporter like domains"/>
    <property type="match status" value="1"/>
</dbReference>
<dbReference type="SUPFAM" id="SSF103473">
    <property type="entry name" value="MFS general substrate transporter"/>
    <property type="match status" value="2"/>
</dbReference>
<reference evidence="6 7" key="1">
    <citation type="submission" date="2014-11" db="EMBL/GenBank/DDBJ databases">
        <title>Draft Genome Sequence of Vibrio piscirenalis strains CECT 8603T and CECT 8604, two marine Gammaproteobacterium isolated from cultured gilthead sea bream (Sparus aurata).</title>
        <authorList>
            <person name="Arahal D.R."/>
            <person name="Rodrigo-Torres L."/>
            <person name="Lucena T."/>
            <person name="Pujalte M.J."/>
        </authorList>
    </citation>
    <scope>NUCLEOTIDE SEQUENCE [LARGE SCALE GENOMIC DNA]</scope>
    <source>
        <strain evidence="6 7">DCR 1-4-2</strain>
    </source>
</reference>
<dbReference type="OrthoDB" id="6247488at2"/>
<dbReference type="InterPro" id="IPR036259">
    <property type="entry name" value="MFS_trans_sf"/>
</dbReference>
<evidence type="ECO:0000313" key="6">
    <source>
        <dbReference type="EMBL" id="KII81776.1"/>
    </source>
</evidence>
<feature type="transmembrane region" description="Helical" evidence="5">
    <location>
        <begin position="51"/>
        <end position="70"/>
    </location>
</feature>
<evidence type="ECO:0000256" key="2">
    <source>
        <dbReference type="ARBA" id="ARBA00022692"/>
    </source>
</evidence>
<accession>A0A0C2NQJ1</accession>
<feature type="transmembrane region" description="Helical" evidence="5">
    <location>
        <begin position="168"/>
        <end position="190"/>
    </location>
</feature>
<feature type="transmembrane region" description="Helical" evidence="5">
    <location>
        <begin position="77"/>
        <end position="95"/>
    </location>
</feature>
<dbReference type="EMBL" id="JTKH01000003">
    <property type="protein sequence ID" value="KII81776.1"/>
    <property type="molecule type" value="Genomic_DNA"/>
</dbReference>
<keyword evidence="4 5" id="KW-0472">Membrane</keyword>
<comment type="subcellular location">
    <subcellularLocation>
        <location evidence="1">Membrane</location>
        <topology evidence="1">Multi-pass membrane protein</topology>
    </subcellularLocation>
</comment>
<protein>
    <submittedName>
        <fullName evidence="6">MFS transporter permease</fullName>
    </submittedName>
</protein>